<keyword evidence="3" id="KW-0479">Metal-binding</keyword>
<gene>
    <name evidence="10" type="primary">NAB2</name>
    <name evidence="10" type="ORF">GLX27_002952</name>
</gene>
<evidence type="ECO:0000256" key="8">
    <source>
        <dbReference type="SAM" id="MobiDB-lite"/>
    </source>
</evidence>
<feature type="compositionally biased region" description="Basic and acidic residues" evidence="8">
    <location>
        <begin position="82"/>
        <end position="160"/>
    </location>
</feature>
<evidence type="ECO:0000256" key="3">
    <source>
        <dbReference type="ARBA" id="ARBA00022723"/>
    </source>
</evidence>
<dbReference type="InterPro" id="IPR043094">
    <property type="entry name" value="Nab2/ZC3H14_N_sf"/>
</dbReference>
<feature type="region of interest" description="Disordered" evidence="8">
    <location>
        <begin position="76"/>
        <end position="172"/>
    </location>
</feature>
<accession>A0ABY8ES30</accession>
<dbReference type="EMBL" id="CP046236">
    <property type="protein sequence ID" value="WFD48284.1"/>
    <property type="molecule type" value="Genomic_DNA"/>
</dbReference>
<name>A0ABY8ES30_MALFU</name>
<dbReference type="InterPro" id="IPR049017">
    <property type="entry name" value="Nab2_Znf4"/>
</dbReference>
<protein>
    <submittedName>
        <fullName evidence="10">mRNA-binding protein nab2</fullName>
    </submittedName>
</protein>
<keyword evidence="6" id="KW-0862">Zinc</keyword>
<keyword evidence="4" id="KW-0677">Repeat</keyword>
<evidence type="ECO:0000313" key="11">
    <source>
        <dbReference type="Proteomes" id="UP000818624"/>
    </source>
</evidence>
<dbReference type="Proteomes" id="UP000818624">
    <property type="component" value="Chromosome 3"/>
</dbReference>
<evidence type="ECO:0000313" key="10">
    <source>
        <dbReference type="EMBL" id="WFD48284.1"/>
    </source>
</evidence>
<proteinExistence type="inferred from homology"/>
<evidence type="ECO:0000256" key="6">
    <source>
        <dbReference type="ARBA" id="ARBA00022833"/>
    </source>
</evidence>
<organism evidence="10 11">
    <name type="scientific">Malassezia furfur</name>
    <name type="common">Pityriasis versicolor infection agent</name>
    <name type="synonym">Pityrosporum furfur</name>
    <dbReference type="NCBI Taxonomy" id="55194"/>
    <lineage>
        <taxon>Eukaryota</taxon>
        <taxon>Fungi</taxon>
        <taxon>Dikarya</taxon>
        <taxon>Basidiomycota</taxon>
        <taxon>Ustilaginomycotina</taxon>
        <taxon>Malasseziomycetes</taxon>
        <taxon>Malasseziales</taxon>
        <taxon>Malasseziaceae</taxon>
        <taxon>Malassezia</taxon>
    </lineage>
</organism>
<dbReference type="PANTHER" id="PTHR14738:SF29">
    <property type="entry name" value="ZINC FINGER CCCH DOMAIN-CONTAINING PROTEIN 14"/>
    <property type="match status" value="1"/>
</dbReference>
<dbReference type="PANTHER" id="PTHR14738">
    <property type="entry name" value="ZINC FINGER CCCH DOMAIN-CONTAINING PROTEIN 14"/>
    <property type="match status" value="1"/>
</dbReference>
<keyword evidence="7" id="KW-0539">Nucleus</keyword>
<evidence type="ECO:0000259" key="9">
    <source>
        <dbReference type="Pfam" id="PF21803"/>
    </source>
</evidence>
<evidence type="ECO:0000256" key="1">
    <source>
        <dbReference type="ARBA" id="ARBA00004123"/>
    </source>
</evidence>
<evidence type="ECO:0000256" key="2">
    <source>
        <dbReference type="ARBA" id="ARBA00008423"/>
    </source>
</evidence>
<reference evidence="10 11" key="1">
    <citation type="journal article" date="2020" name="Elife">
        <title>Loss of centromere function drives karyotype evolution in closely related Malassezia species.</title>
        <authorList>
            <person name="Sankaranarayanan S.R."/>
            <person name="Ianiri G."/>
            <person name="Coelho M.A."/>
            <person name="Reza M.H."/>
            <person name="Thimmappa B.C."/>
            <person name="Ganguly P."/>
            <person name="Vadnala R.N."/>
            <person name="Sun S."/>
            <person name="Siddharthan R."/>
            <person name="Tellgren-Roth C."/>
            <person name="Dawson T.L."/>
            <person name="Heitman J."/>
            <person name="Sanyal K."/>
        </authorList>
    </citation>
    <scope>NUCLEOTIDE SEQUENCE [LARGE SCALE GENOMIC DNA]</scope>
    <source>
        <strain evidence="10">CBS14141</strain>
    </source>
</reference>
<dbReference type="Gene3D" id="4.10.1000.40">
    <property type="match status" value="2"/>
</dbReference>
<dbReference type="InterPro" id="IPR040366">
    <property type="entry name" value="Nab2/ZC3H14"/>
</dbReference>
<feature type="region of interest" description="Disordered" evidence="8">
    <location>
        <begin position="433"/>
        <end position="452"/>
    </location>
</feature>
<dbReference type="Gene3D" id="1.10.340.40">
    <property type="entry name" value="Nuclear abundant poly(A) RNA-bind protein 2, N-terminal domain"/>
    <property type="match status" value="1"/>
</dbReference>
<comment type="similarity">
    <text evidence="2">Belongs to the ZC3H14 family.</text>
</comment>
<feature type="domain" description="Nab2 type CCCH zinc finger 4" evidence="9">
    <location>
        <begin position="288"/>
        <end position="313"/>
    </location>
</feature>
<evidence type="ECO:0000256" key="4">
    <source>
        <dbReference type="ARBA" id="ARBA00022737"/>
    </source>
</evidence>
<dbReference type="Pfam" id="PF14608">
    <property type="entry name" value="zf-CCCH_2"/>
    <property type="match status" value="4"/>
</dbReference>
<sequence length="452" mass="48416">MHLELGTPRAQRVQDAVQRVLVSHDMTASDDMVMAEYVTVMIANHKGLDAIAEELGELVGGDLDPSIPRAIWDAANAADTQETAHDARRSASPEPMREDRAPRARDADRHARVERSERSERAERPAQPARAERNAERAPARGGRDAPRAAPERGRRRDQELFPPKPRGKMQSDAVPELSIFGRAGVPDPHAAPFVPEMPPPPPEVAAMMAAMAQGPSLFSRLDPMMPSNPPVDVQQATDAAWTLSRDPSTFPTRPSETALCRYSIHCTNPQCVYSHPSPANAGKHGDEHALVLSEEACEAGAQCTDKECVKSHVSPAVAILSKRPAAAPAAASTAPPCRFQAGCLNPACTYAHYDARGQLVPPPASGGTPCRFGTRCTRADCAYTHPTKSKTPCRYGDACTRADCIFTHPRDGPARPTADRLKPFAEEGGAMERILPGGQTDAPGEAVPGSA</sequence>
<keyword evidence="11" id="KW-1185">Reference proteome</keyword>
<dbReference type="Pfam" id="PF21803">
    <property type="entry name" value="Nab2-zf4"/>
    <property type="match status" value="1"/>
</dbReference>
<evidence type="ECO:0000256" key="5">
    <source>
        <dbReference type="ARBA" id="ARBA00022771"/>
    </source>
</evidence>
<comment type="subcellular location">
    <subcellularLocation>
        <location evidence="1">Nucleus</location>
    </subcellularLocation>
</comment>
<keyword evidence="5" id="KW-0863">Zinc-finger</keyword>
<evidence type="ECO:0000256" key="7">
    <source>
        <dbReference type="ARBA" id="ARBA00023242"/>
    </source>
</evidence>